<keyword evidence="3" id="KW-0540">Nuclease</keyword>
<dbReference type="InterPro" id="IPR036397">
    <property type="entry name" value="RNaseH_sf"/>
</dbReference>
<protein>
    <submittedName>
        <fullName evidence="9">Putative Holliday junction resolvase</fullName>
    </submittedName>
</protein>
<dbReference type="Proteomes" id="UP000244773">
    <property type="component" value="Segment"/>
</dbReference>
<comment type="similarity">
    <text evidence="2">Belongs to the RuvC family. Poxviruses-type subfamily.</text>
</comment>
<comment type="cofactor">
    <cofactor evidence="1">
        <name>Mg(2+)</name>
        <dbReference type="ChEBI" id="CHEBI:18420"/>
    </cofactor>
</comment>
<organism evidence="9">
    <name type="scientific">Tetraselmis virus 1</name>
    <dbReference type="NCBI Taxonomy" id="2060617"/>
    <lineage>
        <taxon>Viruses</taxon>
        <taxon>Varidnaviria</taxon>
        <taxon>Bamfordvirae</taxon>
        <taxon>Nucleocytoviricota</taxon>
        <taxon>Megaviricetes</taxon>
        <taxon>Imitervirales</taxon>
        <taxon>Allomimiviridae</taxon>
        <taxon>Oceanusvirus</taxon>
        <taxon>Oceanusvirus kaneohense</taxon>
    </lineage>
</organism>
<keyword evidence="5" id="KW-0378">Hydrolase</keyword>
<keyword evidence="6" id="KW-0460">Magnesium</keyword>
<proteinExistence type="inferred from homology"/>
<reference evidence="9" key="1">
    <citation type="journal article" date="2018" name="Virology">
        <title>A giant virus infecting green algae encodes key fermentation genes.</title>
        <authorList>
            <person name="Schvarcz C.R."/>
            <person name="Steward G.F."/>
        </authorList>
    </citation>
    <scope>NUCLEOTIDE SEQUENCE [LARGE SCALE GENOMIC DNA]</scope>
</reference>
<keyword evidence="8" id="KW-0234">DNA repair</keyword>
<name>A0A2P0VND1_9VIRU</name>
<dbReference type="SUPFAM" id="SSF53098">
    <property type="entry name" value="Ribonuclease H-like"/>
    <property type="match status" value="1"/>
</dbReference>
<evidence type="ECO:0000256" key="5">
    <source>
        <dbReference type="ARBA" id="ARBA00022801"/>
    </source>
</evidence>
<dbReference type="InterPro" id="IPR006932">
    <property type="entry name" value="HJ-resolvase_A22"/>
</dbReference>
<dbReference type="GO" id="GO:0000287">
    <property type="term" value="F:magnesium ion binding"/>
    <property type="evidence" value="ECO:0007669"/>
    <property type="project" value="InterPro"/>
</dbReference>
<evidence type="ECO:0000256" key="2">
    <source>
        <dbReference type="ARBA" id="ARBA00008810"/>
    </source>
</evidence>
<dbReference type="GO" id="GO:0006310">
    <property type="term" value="P:DNA recombination"/>
    <property type="evidence" value="ECO:0007669"/>
    <property type="project" value="UniProtKB-KW"/>
</dbReference>
<evidence type="ECO:0000313" key="10">
    <source>
        <dbReference type="Proteomes" id="UP000244773"/>
    </source>
</evidence>
<dbReference type="GO" id="GO:0004518">
    <property type="term" value="F:nuclease activity"/>
    <property type="evidence" value="ECO:0007669"/>
    <property type="project" value="UniProtKB-KW"/>
</dbReference>
<dbReference type="GO" id="GO:0016788">
    <property type="term" value="F:hydrolase activity, acting on ester bonds"/>
    <property type="evidence" value="ECO:0007669"/>
    <property type="project" value="InterPro"/>
</dbReference>
<sequence length="194" mass="22284">MRVLSIDVGIKNLGFCDITFVKNPEDFIINAWKVSNNSRADNSIDASIRGTVDMLDEVFSESGYDAFDVVLIENQPCFKNPKMKTVQTTIHAYMVMRASEETEIILASASGKNKLAEKILDIDKTKTTKYRDAKKRSIESTKIILESNEKNNKHLSDLMIHPKKDDMCDSFMQALYYFSEKKMLINMERYFPVK</sequence>
<keyword evidence="7" id="KW-0233">DNA recombination</keyword>
<dbReference type="InterPro" id="IPR012337">
    <property type="entry name" value="RNaseH-like_sf"/>
</dbReference>
<dbReference type="Pfam" id="PF04848">
    <property type="entry name" value="Pox_A22"/>
    <property type="match status" value="1"/>
</dbReference>
<dbReference type="EMBL" id="KY322437">
    <property type="protein sequence ID" value="AUF82259.1"/>
    <property type="molecule type" value="Genomic_DNA"/>
</dbReference>
<evidence type="ECO:0000256" key="4">
    <source>
        <dbReference type="ARBA" id="ARBA00022763"/>
    </source>
</evidence>
<evidence type="ECO:0000256" key="1">
    <source>
        <dbReference type="ARBA" id="ARBA00001946"/>
    </source>
</evidence>
<dbReference type="GO" id="GO:0006281">
    <property type="term" value="P:DNA repair"/>
    <property type="evidence" value="ECO:0007669"/>
    <property type="project" value="UniProtKB-KW"/>
</dbReference>
<accession>A0A2P0VND1</accession>
<evidence type="ECO:0000256" key="3">
    <source>
        <dbReference type="ARBA" id="ARBA00022722"/>
    </source>
</evidence>
<evidence type="ECO:0000313" key="9">
    <source>
        <dbReference type="EMBL" id="AUF82259.1"/>
    </source>
</evidence>
<keyword evidence="10" id="KW-1185">Reference proteome</keyword>
<dbReference type="GO" id="GO:0000400">
    <property type="term" value="F:four-way junction DNA binding"/>
    <property type="evidence" value="ECO:0007669"/>
    <property type="project" value="InterPro"/>
</dbReference>
<evidence type="ECO:0000256" key="7">
    <source>
        <dbReference type="ARBA" id="ARBA00023172"/>
    </source>
</evidence>
<keyword evidence="4" id="KW-0227">DNA damage</keyword>
<evidence type="ECO:0000256" key="6">
    <source>
        <dbReference type="ARBA" id="ARBA00022842"/>
    </source>
</evidence>
<gene>
    <name evidence="9" type="ORF">TetV_167</name>
</gene>
<evidence type="ECO:0000256" key="8">
    <source>
        <dbReference type="ARBA" id="ARBA00023204"/>
    </source>
</evidence>
<dbReference type="Gene3D" id="3.30.420.10">
    <property type="entry name" value="Ribonuclease H-like superfamily/Ribonuclease H"/>
    <property type="match status" value="1"/>
</dbReference>